<feature type="compositionally biased region" description="Basic and acidic residues" evidence="2">
    <location>
        <begin position="1602"/>
        <end position="1621"/>
    </location>
</feature>
<gene>
    <name evidence="4" type="primary">NFAT5</name>
    <name evidence="4" type="ORF">g.13425</name>
</gene>
<protein>
    <submittedName>
        <fullName evidence="4">Nuclear factor of activated T-cells 5</fullName>
    </submittedName>
</protein>
<proteinExistence type="predicted"/>
<feature type="coiled-coil region" evidence="1">
    <location>
        <begin position="560"/>
        <end position="590"/>
    </location>
</feature>
<evidence type="ECO:0000313" key="4">
    <source>
        <dbReference type="EMBL" id="MDE50430.1"/>
    </source>
</evidence>
<reference evidence="4" key="1">
    <citation type="submission" date="2018-10" db="EMBL/GenBank/DDBJ databases">
        <title>Transcriptome assembly of Aceria tosichella (Wheat curl mite) Type 2.</title>
        <authorList>
            <person name="Scully E.D."/>
            <person name="Geib S.M."/>
            <person name="Palmer N.A."/>
            <person name="Gupta A.K."/>
            <person name="Sarath G."/>
            <person name="Tatineni S."/>
        </authorList>
    </citation>
    <scope>NUCLEOTIDE SEQUENCE</scope>
    <source>
        <strain evidence="4">LincolnNE</strain>
    </source>
</reference>
<dbReference type="PANTHER" id="PTHR12533">
    <property type="entry name" value="NFAT"/>
    <property type="match status" value="1"/>
</dbReference>
<dbReference type="GO" id="GO:0000978">
    <property type="term" value="F:RNA polymerase II cis-regulatory region sequence-specific DNA binding"/>
    <property type="evidence" value="ECO:0007669"/>
    <property type="project" value="TreeGrafter"/>
</dbReference>
<feature type="region of interest" description="Disordered" evidence="2">
    <location>
        <begin position="1602"/>
        <end position="1662"/>
    </location>
</feature>
<name>A0A6G1SKJ2_9ACAR</name>
<feature type="compositionally biased region" description="Low complexity" evidence="2">
    <location>
        <begin position="214"/>
        <end position="237"/>
    </location>
</feature>
<dbReference type="InterPro" id="IPR037059">
    <property type="entry name" value="RHD_DNA_bind_dom_sf"/>
</dbReference>
<evidence type="ECO:0000259" key="3">
    <source>
        <dbReference type="PROSITE" id="PS50254"/>
    </source>
</evidence>
<dbReference type="GO" id="GO:0005667">
    <property type="term" value="C:transcription regulator complex"/>
    <property type="evidence" value="ECO:0007669"/>
    <property type="project" value="TreeGrafter"/>
</dbReference>
<dbReference type="GO" id="GO:0000981">
    <property type="term" value="F:DNA-binding transcription factor activity, RNA polymerase II-specific"/>
    <property type="evidence" value="ECO:0007669"/>
    <property type="project" value="TreeGrafter"/>
</dbReference>
<sequence length="2302" mass="260047">MVSSPCLSPIGAKLTPYYSSKSVNGRMELVIVSQPEEQHRARYLTEGSRGAIKDITGMGHPVVKLNGYYSRQPIKLECYIGHDKHNGLPHLFYQASKISGKNSTQCTACKVDGTSVIVMNLLPEHGMQATIDCIGILKERNVDVEQKLLNLNHTSKMLDFAAAAAATAGDDNNHSYQSAFNSISRFSNGGTLNNNNNNNEDSPPTPTQASPLLNTTNGINTTSNTNNNNTSTTTTTNASKSSLVLANGCSGNSRMSFQQCENSNQSSLGPIRFGRSGGDNTNTMMSSQMDENSMGAMSRADSLDDASSDVSRQSVINTMSALGHHHQNQFQVFGGASGGRVPIGQQDSNTQDSQNMIVQMSASNGTTAGHHSSSSSAAAAAAAASSANLLALNSRRRSVRCRLVFRVKIPETGEILQTTSSPIICTQPLGTPEICKKSLARAPIRPSDDLELFIIGKNFLKDSKVVFRSKHGDWIKVVEPEKEFLNSSHMICRVPSYDGPLEGYSLVQAVGGPNDHHHQLNQQLNEQQQVIETELQVRSGGKLSEPHTFLFINTLPRPTLAQQQQQQQQYQNQQQQYQNQEQQQQQQVEADLTIKVDGCTIVYLCVDDFKTGHNQQQQQQHQRNTRSIHSSNSIVDEAIEYLKRQPVAFNRGFNVNINERLAKVLDVDANILAGLRFESRAQGHSQEDFEIVAQMEPRFSFEAVVGPAKMSSKKLLQRLSTKTALGLRLRFKKDQLIDVQVDLPMNTMELFTVETQLVERSDKTTWSYNYLPESIYGQEDIYSTYATSSDFSGKLVKRSIAGFGTKKSTISQLYQGKGVSHSYETSPQMARATGLNAKLRVAASPKDMSFLASAVVEKYEQEMQGYRVKVEKSGGRTSADQETYMVTFSTPGSRTDRTMQMRLTTQAGQQRSLVKAEIQSARQSAGFVAELVHDGRQYSIKSELASRAGKQWRHAAEFGFVQTQQSGGRLSSGFSYKPYAQIESTSMKRPVQLQGQVAYTQSPKSVISYELKCPTSGSFVQGKLIFDQRDSKPTAMKTMRNRRSMQSPIEMIVSKDLTLTNEFIAQINKHAVKVHNMLDWDCQKYSLQGDSYATYKNMRQSGAQEQQVSASMKVDQEQQSFTVERKCPQDERKQFAARLTSKVRPTGHQMEAECRYNGRRQSLVAYKHKVDVQEVANNKYEAQMELELVDTERQIAEKAQGRVRISAERKMKQVQAEVSSPNRQMSAKFTADYQSVQQHQLQLQVQSNKFQHKTELRNTQRQFAVQSRTEQPATGKVYYKMQVDAQKQAPVECKIVVEAPQKRVALAADLKLASGKRSSLAIQGGRFASSVEFSFDDSQNTDSTRYNPFQRAANFRLRSNLKDLVNKQAYWMDSQLNAATFDKDSSFVRLDSPYYRTDIEYDPRAQETKVNAYGRTKRSTDQFNSIYSSPMIESLISQASDKLQLGPSKLWMLRSIVSSPYGRDQLKQKARRALFEYADRRQAHKHAFDWSPEDEQVKIDFNRQPNTEFDSTNTYVEPIRMKAALSTRGSRPSSAMLESPWMSAEMEAKPFFENDDEDDYQQNKNNNNQDNEVYAKITALSRHPRSAFKKHESEIRYKRDQGYKAHMKHQDSQDKRHELRAETASNPKSWSRVAYESDKHGKTNWEHKWRQQQKKRSTDQEDVYANEFSLKSEGPADNKWQHETSFKYEEPTRMASRRHRRSVSFYSNDQNEDNTFAAYPMEYLKHASARLSSKQSFANKKYNSNNNEDNKYQLDFDYQPQANYASLNMDMPQGMKHASSVEIKPSERLYKIQSRLYNRHTNQPSYELLASTKPYVSDLATANQEPVFVHSSHPMLERPIDTKSLSYKLFKQPLKLDYSDKYGRQASFDYDHMQEAAEATSTSGRRIAGLRQKRAAVYYKDAGADFEHSASYDFYPEALLAKAKPSFYAATSGQMMPVAIKTNTKYGPIVVRAESDSDNCRLDMESPLMSAKFAAQTGATGQRQLYTVQIDNKQQRVQLAKLVRDYAPETVRSSKMVKKFVREFDTKRFEHQAEVLASIADQIFKIKAQSKQDGRTELTIEAEYNKQTEKAYAKINGERVTGQAAVDLARKTAELKLDTEAGKHGNLHHVTRLVQASDKYYSLESMTTRDGRPVYKLTGRVSAKMFEPEHLFSSRRGQSGRGENHADHQSTFEAVIYEPKEIHARGEFNCETKEGRVVFHDEDEKKTQETKIRYDDETETFYASAQLSSQREGQIYAAKAKLNLPGLFQADECMRYGQQQTCKSEIVYSDNKTQGAYAVQYYPGEQVTANTPYGKFGISLAY</sequence>
<dbReference type="InterPro" id="IPR011539">
    <property type="entry name" value="RHD_DNA_bind_dom"/>
</dbReference>
<dbReference type="Gene3D" id="2.60.40.340">
    <property type="entry name" value="Rel homology domain (RHD), DNA-binding domain"/>
    <property type="match status" value="2"/>
</dbReference>
<dbReference type="InterPro" id="IPR014756">
    <property type="entry name" value="Ig_E-set"/>
</dbReference>
<feature type="region of interest" description="Disordered" evidence="2">
    <location>
        <begin position="187"/>
        <end position="239"/>
    </location>
</feature>
<evidence type="ECO:0000256" key="1">
    <source>
        <dbReference type="SAM" id="Coils"/>
    </source>
</evidence>
<organism evidence="4">
    <name type="scientific">Aceria tosichella</name>
    <name type="common">wheat curl mite</name>
    <dbReference type="NCBI Taxonomy" id="561515"/>
    <lineage>
        <taxon>Eukaryota</taxon>
        <taxon>Metazoa</taxon>
        <taxon>Ecdysozoa</taxon>
        <taxon>Arthropoda</taxon>
        <taxon>Chelicerata</taxon>
        <taxon>Arachnida</taxon>
        <taxon>Acari</taxon>
        <taxon>Acariformes</taxon>
        <taxon>Trombidiformes</taxon>
        <taxon>Prostigmata</taxon>
        <taxon>Eupodina</taxon>
        <taxon>Eriophyoidea</taxon>
        <taxon>Eriophyidae</taxon>
        <taxon>Eriophyinae</taxon>
        <taxon>Aceriini</taxon>
        <taxon>Aceria</taxon>
    </lineage>
</organism>
<feature type="domain" description="RHD" evidence="3">
    <location>
        <begin position="27"/>
        <end position="148"/>
    </location>
</feature>
<dbReference type="Gene3D" id="2.60.40.10">
    <property type="entry name" value="Immunoglobulins"/>
    <property type="match status" value="1"/>
</dbReference>
<dbReference type="PROSITE" id="PS50254">
    <property type="entry name" value="REL_2"/>
    <property type="match status" value="1"/>
</dbReference>
<feature type="compositionally biased region" description="Basic and acidic residues" evidence="2">
    <location>
        <begin position="1635"/>
        <end position="1649"/>
    </location>
</feature>
<dbReference type="SUPFAM" id="SSF49417">
    <property type="entry name" value="p53-like transcription factors"/>
    <property type="match status" value="1"/>
</dbReference>
<accession>A0A6G1SKJ2</accession>
<evidence type="ECO:0000256" key="2">
    <source>
        <dbReference type="SAM" id="MobiDB-lite"/>
    </source>
</evidence>
<dbReference type="InterPro" id="IPR013783">
    <property type="entry name" value="Ig-like_fold"/>
</dbReference>
<dbReference type="InterPro" id="IPR008967">
    <property type="entry name" value="p53-like_TF_DNA-bd_sf"/>
</dbReference>
<dbReference type="PANTHER" id="PTHR12533:SF7">
    <property type="entry name" value="NFAT NUCLEAR FACTOR, ISOFORM B"/>
    <property type="match status" value="1"/>
</dbReference>
<keyword evidence="1" id="KW-0175">Coiled coil</keyword>
<dbReference type="SUPFAM" id="SSF81296">
    <property type="entry name" value="E set domains"/>
    <property type="match status" value="1"/>
</dbReference>
<dbReference type="InterPro" id="IPR008366">
    <property type="entry name" value="NFAT"/>
</dbReference>
<dbReference type="EMBL" id="GGYP01005659">
    <property type="protein sequence ID" value="MDE50430.1"/>
    <property type="molecule type" value="Transcribed_RNA"/>
</dbReference>